<gene>
    <name evidence="3" type="ORF">FNV43_RR23576</name>
</gene>
<dbReference type="AlphaFoldDB" id="A0A8K0DYD1"/>
<feature type="signal peptide" evidence="2">
    <location>
        <begin position="1"/>
        <end position="15"/>
    </location>
</feature>
<accession>A0A8K0DYD1</accession>
<proteinExistence type="predicted"/>
<dbReference type="GO" id="GO:0071944">
    <property type="term" value="C:cell periphery"/>
    <property type="evidence" value="ECO:0007669"/>
    <property type="project" value="TreeGrafter"/>
</dbReference>
<feature type="chain" id="PRO_5035463354" evidence="2">
    <location>
        <begin position="16"/>
        <end position="184"/>
    </location>
</feature>
<sequence>MSFLLISSLLVIASATDYGHGNAGYAPKPDYSDKPKLPKPTDKLFPIDNLIGIEGFIFCKSGSKHFPLEGAKARIKCVAEDVNGYESIFSTLSCPTDVKGYFFTSISPSSLLQDNIKKLSNCKTILEESPLETCNIPTDVNKGITGYSLDSFRFLHNKKMNLFSVPSLFYTCQPHESVPNNGRY</sequence>
<comment type="caution">
    <text evidence="3">The sequence shown here is derived from an EMBL/GenBank/DDBJ whole genome shotgun (WGS) entry which is preliminary data.</text>
</comment>
<dbReference type="EMBL" id="VOIH02000010">
    <property type="protein sequence ID" value="KAF3436484.1"/>
    <property type="molecule type" value="Genomic_DNA"/>
</dbReference>
<keyword evidence="1 2" id="KW-0732">Signal</keyword>
<dbReference type="PANTHER" id="PTHR33470:SF40">
    <property type="entry name" value="PROTEIN SEED AND ROOT HAIR PROTECTIVE PROTEIN"/>
    <property type="match status" value="1"/>
</dbReference>
<evidence type="ECO:0000256" key="1">
    <source>
        <dbReference type="ARBA" id="ARBA00022729"/>
    </source>
</evidence>
<dbReference type="OrthoDB" id="1847243at2759"/>
<keyword evidence="4" id="KW-1185">Reference proteome</keyword>
<dbReference type="PANTHER" id="PTHR33470">
    <property type="entry name" value="OS01G0164075 PROTEIN"/>
    <property type="match status" value="1"/>
</dbReference>
<evidence type="ECO:0000313" key="3">
    <source>
        <dbReference type="EMBL" id="KAF3436484.1"/>
    </source>
</evidence>
<dbReference type="Proteomes" id="UP000796880">
    <property type="component" value="Unassembled WGS sequence"/>
</dbReference>
<name>A0A8K0DYD1_9ROSA</name>
<protein>
    <submittedName>
        <fullName evidence="3">Uncharacterized protein</fullName>
    </submittedName>
</protein>
<evidence type="ECO:0000313" key="4">
    <source>
        <dbReference type="Proteomes" id="UP000796880"/>
    </source>
</evidence>
<evidence type="ECO:0000256" key="2">
    <source>
        <dbReference type="SAM" id="SignalP"/>
    </source>
</evidence>
<reference evidence="3" key="1">
    <citation type="submission" date="2020-03" db="EMBL/GenBank/DDBJ databases">
        <title>A high-quality chromosome-level genome assembly of a woody plant with both climbing and erect habits, Rhamnella rubrinervis.</title>
        <authorList>
            <person name="Lu Z."/>
            <person name="Yang Y."/>
            <person name="Zhu X."/>
            <person name="Sun Y."/>
        </authorList>
    </citation>
    <scope>NUCLEOTIDE SEQUENCE</scope>
    <source>
        <strain evidence="3">BYM</strain>
        <tissue evidence="3">Leaf</tissue>
    </source>
</reference>
<organism evidence="3 4">
    <name type="scientific">Rhamnella rubrinervis</name>
    <dbReference type="NCBI Taxonomy" id="2594499"/>
    <lineage>
        <taxon>Eukaryota</taxon>
        <taxon>Viridiplantae</taxon>
        <taxon>Streptophyta</taxon>
        <taxon>Embryophyta</taxon>
        <taxon>Tracheophyta</taxon>
        <taxon>Spermatophyta</taxon>
        <taxon>Magnoliopsida</taxon>
        <taxon>eudicotyledons</taxon>
        <taxon>Gunneridae</taxon>
        <taxon>Pentapetalae</taxon>
        <taxon>rosids</taxon>
        <taxon>fabids</taxon>
        <taxon>Rosales</taxon>
        <taxon>Rhamnaceae</taxon>
        <taxon>rhamnoid group</taxon>
        <taxon>Rhamneae</taxon>
        <taxon>Rhamnella</taxon>
    </lineage>
</organism>
<dbReference type="Pfam" id="PF01190">
    <property type="entry name" value="Pollen_Ole_e_1"/>
    <property type="match status" value="1"/>
</dbReference>